<dbReference type="NCBIfam" id="NF006336">
    <property type="entry name" value="PRK08566.1"/>
    <property type="match status" value="1"/>
</dbReference>
<dbReference type="GO" id="GO:0003899">
    <property type="term" value="F:DNA-directed RNA polymerase activity"/>
    <property type="evidence" value="ECO:0007669"/>
    <property type="project" value="UniProtKB-EC"/>
</dbReference>
<dbReference type="GO" id="GO:0046872">
    <property type="term" value="F:metal ion binding"/>
    <property type="evidence" value="ECO:0007669"/>
    <property type="project" value="UniProtKB-KW"/>
</dbReference>
<evidence type="ECO:0000256" key="11">
    <source>
        <dbReference type="ARBA" id="ARBA00023242"/>
    </source>
</evidence>
<dbReference type="Pfam" id="PF04998">
    <property type="entry name" value="RNA_pol_Rpb1_5"/>
    <property type="match status" value="1"/>
</dbReference>
<evidence type="ECO:0000256" key="1">
    <source>
        <dbReference type="ARBA" id="ARBA00004123"/>
    </source>
</evidence>
<gene>
    <name evidence="16" type="ORF">FIBSPDRAFT_1041346</name>
</gene>
<dbReference type="InterPro" id="IPR035698">
    <property type="entry name" value="RNAP_III_Rpc1_C"/>
</dbReference>
<evidence type="ECO:0000256" key="3">
    <source>
        <dbReference type="ARBA" id="ARBA00011206"/>
    </source>
</evidence>
<dbReference type="Pfam" id="PF04997">
    <property type="entry name" value="RNA_pol_Rpb1_1"/>
    <property type="match status" value="1"/>
</dbReference>
<evidence type="ECO:0000256" key="5">
    <source>
        <dbReference type="ARBA" id="ARBA00022679"/>
    </source>
</evidence>
<keyword evidence="9" id="KW-0460">Magnesium</keyword>
<dbReference type="PANTHER" id="PTHR48446">
    <property type="entry name" value="DNA-DIRECTED RNA POLYMERASE SUBUNIT BETA' N-TERMINAL SECTION"/>
    <property type="match status" value="1"/>
</dbReference>
<dbReference type="Gene3D" id="4.10.860.120">
    <property type="entry name" value="RNA polymerase II, clamp domain"/>
    <property type="match status" value="1"/>
</dbReference>
<dbReference type="GO" id="GO:0000428">
    <property type="term" value="C:DNA-directed RNA polymerase complex"/>
    <property type="evidence" value="ECO:0007669"/>
    <property type="project" value="UniProtKB-KW"/>
</dbReference>
<evidence type="ECO:0000259" key="15">
    <source>
        <dbReference type="SMART" id="SM00663"/>
    </source>
</evidence>
<dbReference type="SMART" id="SM00663">
    <property type="entry name" value="RPOLA_N"/>
    <property type="match status" value="1"/>
</dbReference>
<keyword evidence="11" id="KW-0539">Nucleus</keyword>
<name>A0A166NY17_9AGAM</name>
<evidence type="ECO:0000256" key="13">
    <source>
        <dbReference type="ARBA" id="ARBA00058108"/>
    </source>
</evidence>
<comment type="catalytic activity">
    <reaction evidence="12 14">
        <text>RNA(n) + a ribonucleoside 5'-triphosphate = RNA(n+1) + diphosphate</text>
        <dbReference type="Rhea" id="RHEA:21248"/>
        <dbReference type="Rhea" id="RHEA-COMP:14527"/>
        <dbReference type="Rhea" id="RHEA-COMP:17342"/>
        <dbReference type="ChEBI" id="CHEBI:33019"/>
        <dbReference type="ChEBI" id="CHEBI:61557"/>
        <dbReference type="ChEBI" id="CHEBI:140395"/>
        <dbReference type="EC" id="2.7.7.6"/>
    </reaction>
</comment>
<dbReference type="Gene3D" id="1.10.150.390">
    <property type="match status" value="1"/>
</dbReference>
<dbReference type="EC" id="2.7.7.6" evidence="14"/>
<comment type="subcellular location">
    <subcellularLocation>
        <location evidence="1">Nucleus</location>
    </subcellularLocation>
</comment>
<evidence type="ECO:0000256" key="12">
    <source>
        <dbReference type="ARBA" id="ARBA00048552"/>
    </source>
</evidence>
<dbReference type="Gene3D" id="6.10.250.2940">
    <property type="match status" value="1"/>
</dbReference>
<reference evidence="16" key="1">
    <citation type="journal article" date="2016" name="Mol. Biol. Evol.">
        <title>Comparative Genomics of Early-Diverging Mushroom-Forming Fungi Provides Insights into the Origins of Lignocellulose Decay Capabilities.</title>
        <authorList>
            <person name="Nagy L.G."/>
            <person name="Riley R."/>
            <person name="Tritt A."/>
            <person name="Adam C."/>
            <person name="Daum C."/>
            <person name="Floudas D."/>
            <person name="Sun H."/>
            <person name="Yadav J.S."/>
            <person name="Pangilinan J."/>
            <person name="Larsson K.H."/>
            <person name="Matsuura K."/>
            <person name="Barry K."/>
            <person name="Labutti K."/>
            <person name="Kuo R."/>
            <person name="Ohm R.A."/>
            <person name="Bhattacharya S.S."/>
            <person name="Shirouzu T."/>
            <person name="Yoshinaga Y."/>
            <person name="Martin F.M."/>
            <person name="Grigoriev I.V."/>
            <person name="Hibbett D.S."/>
        </authorList>
    </citation>
    <scope>NUCLEOTIDE SEQUENCE [LARGE SCALE GENOMIC DNA]</scope>
    <source>
        <strain evidence="16">CBS 109695</strain>
    </source>
</reference>
<dbReference type="InterPro" id="IPR044893">
    <property type="entry name" value="RNA_pol_Rpb1_clamp_domain"/>
</dbReference>
<keyword evidence="4 14" id="KW-0240">DNA-directed RNA polymerase</keyword>
<dbReference type="InterPro" id="IPR007083">
    <property type="entry name" value="RNA_pol_Rpb1_4"/>
</dbReference>
<dbReference type="EMBL" id="KV417520">
    <property type="protein sequence ID" value="KZP25494.1"/>
    <property type="molecule type" value="Genomic_DNA"/>
</dbReference>
<dbReference type="Gene3D" id="1.10.132.30">
    <property type="match status" value="1"/>
</dbReference>
<comment type="function">
    <text evidence="13">DNA-dependent RNA polymerase catalyzes the transcription of DNA into RNA using the four ribonucleoside triphosphates as substrates. Largest and catalytic core component of RNA polymerase III which synthesizes small RNAs, such as 5S rRNA and tRNAs. Forms the polymerase active center together with the second largest subunit. A single-stranded DNA template strand of the promoter is positioned within the central active site cleft of Pol III. A bridging helix emanates from RPC1 and crosses the cleft near the catalytic site and is thought to promote translocation of Pol III by acting as a ratchet that moves the RNA-DNA hybrid through the active site by switching from straight to bent conformations at each step of nucleotide addition.</text>
</comment>
<evidence type="ECO:0000256" key="8">
    <source>
        <dbReference type="ARBA" id="ARBA00022833"/>
    </source>
</evidence>
<dbReference type="Gene3D" id="6.20.50.80">
    <property type="match status" value="1"/>
</dbReference>
<evidence type="ECO:0000256" key="7">
    <source>
        <dbReference type="ARBA" id="ARBA00022723"/>
    </source>
</evidence>
<evidence type="ECO:0000256" key="10">
    <source>
        <dbReference type="ARBA" id="ARBA00023163"/>
    </source>
</evidence>
<dbReference type="CDD" id="cd02736">
    <property type="entry name" value="RNAP_III_Rpc1_C"/>
    <property type="match status" value="1"/>
</dbReference>
<dbReference type="Gene3D" id="3.30.1490.180">
    <property type="entry name" value="RNA polymerase ii"/>
    <property type="match status" value="1"/>
</dbReference>
<dbReference type="Gene3D" id="2.40.40.20">
    <property type="match status" value="1"/>
</dbReference>
<comment type="similarity">
    <text evidence="2 14">Belongs to the RNA polymerase beta' chain family.</text>
</comment>
<dbReference type="InterPro" id="IPR042102">
    <property type="entry name" value="RNA_pol_Rpb1_3_sf"/>
</dbReference>
<dbReference type="InterPro" id="IPR038120">
    <property type="entry name" value="Rpb1_funnel_sf"/>
</dbReference>
<dbReference type="CDD" id="cd02583">
    <property type="entry name" value="RNAP_III_RPC1_N"/>
    <property type="match status" value="1"/>
</dbReference>
<dbReference type="FunFam" id="1.10.274.100:FF:000005">
    <property type="entry name" value="DNA-directed RNA polymerase subunit"/>
    <property type="match status" value="1"/>
</dbReference>
<dbReference type="FunFam" id="3.30.1490.180:FF:000002">
    <property type="entry name" value="DNA-directed RNA polymerase subunit"/>
    <property type="match status" value="1"/>
</dbReference>
<evidence type="ECO:0000256" key="14">
    <source>
        <dbReference type="RuleBase" id="RU004279"/>
    </source>
</evidence>
<dbReference type="InterPro" id="IPR006592">
    <property type="entry name" value="RNA_pol_N"/>
</dbReference>
<dbReference type="InterPro" id="IPR035697">
    <property type="entry name" value="RNAP_III_RPC1_N"/>
</dbReference>
<feature type="domain" description="RNA polymerase N-terminal" evidence="15">
    <location>
        <begin position="244"/>
        <end position="546"/>
    </location>
</feature>
<keyword evidence="8" id="KW-0862">Zinc</keyword>
<dbReference type="InterPro" id="IPR007080">
    <property type="entry name" value="RNA_pol_Rpb1_1"/>
</dbReference>
<dbReference type="Pfam" id="PF05000">
    <property type="entry name" value="RNA_pol_Rpb1_4"/>
    <property type="match status" value="1"/>
</dbReference>
<evidence type="ECO:0000256" key="4">
    <source>
        <dbReference type="ARBA" id="ARBA00022478"/>
    </source>
</evidence>
<evidence type="ECO:0000256" key="9">
    <source>
        <dbReference type="ARBA" id="ARBA00022842"/>
    </source>
</evidence>
<keyword evidence="6 14" id="KW-0548">Nucleotidyltransferase</keyword>
<dbReference type="InterPro" id="IPR015700">
    <property type="entry name" value="RPC1"/>
</dbReference>
<comment type="subunit">
    <text evidence="3">Component of the RNA polymerase III (Pol III) complex consisting of 17 subunits.</text>
</comment>
<dbReference type="Gene3D" id="1.10.274.100">
    <property type="entry name" value="RNA polymerase Rpb1, domain 3"/>
    <property type="match status" value="1"/>
</dbReference>
<dbReference type="FunFam" id="2.40.40.20:FF:000019">
    <property type="entry name" value="DNA-directed RNA polymerase II subunit RPB1"/>
    <property type="match status" value="1"/>
</dbReference>
<dbReference type="GO" id="GO:0003677">
    <property type="term" value="F:DNA binding"/>
    <property type="evidence" value="ECO:0007669"/>
    <property type="project" value="InterPro"/>
</dbReference>
<keyword evidence="10 14" id="KW-0804">Transcription</keyword>
<dbReference type="SUPFAM" id="SSF64484">
    <property type="entry name" value="beta and beta-prime subunits of DNA dependent RNA-polymerase"/>
    <property type="match status" value="1"/>
</dbReference>
<keyword evidence="5 14" id="KW-0808">Transferase</keyword>
<dbReference type="Pfam" id="PF00623">
    <property type="entry name" value="RNA_pol_Rpb1_2"/>
    <property type="match status" value="1"/>
</dbReference>
<keyword evidence="7" id="KW-0479">Metal-binding</keyword>
<dbReference type="InterPro" id="IPR007066">
    <property type="entry name" value="RNA_pol_Rpb1_3"/>
</dbReference>
<dbReference type="GO" id="GO:0005634">
    <property type="term" value="C:nucleus"/>
    <property type="evidence" value="ECO:0007669"/>
    <property type="project" value="UniProtKB-SubCell"/>
</dbReference>
<dbReference type="PANTHER" id="PTHR48446:SF1">
    <property type="entry name" value="DNA-DIRECTED RNA POLYMERASE SUBUNIT BETA' N-TERMINAL SECTION"/>
    <property type="match status" value="1"/>
</dbReference>
<dbReference type="Pfam" id="PF04983">
    <property type="entry name" value="RNA_pol_Rpb1_3"/>
    <property type="match status" value="1"/>
</dbReference>
<proteinExistence type="inferred from homology"/>
<sequence>MKEAVSHQAPKIIKQLQFSLLNAQDTVKLSEFQVTHRDLYTPTDRVPVKDGVLDRRLGTTEKGAFCETCGMTSVDCVGHYAYIKLVVPVFHIGYFKHTIAILQCICKTCARVMLEETDRRVYLKRFRRPGLENMQRLALRKAVNTASRKVVYCPYCTATNGAVKKAGALKIIHDKFRAKKTADEMERWKKTFAPAVEAQKELGMYINKAVHEDLNPLKVLDLFRRISDEDCELLGLTPAHGRPEEYIWQYISVPPVCIRPSVAQDGASNEDDLTVKLTEIVFTNALIKQGLSKGAPTAQFMEHWEYLQLSVAVYINSELPGVPSQPGQKPMRGFVQRLKGKQGRFRGNLSGKRVDFSGRTVISPDPNLRIDEVAVPERVAKVLTYPERVTSHNIEGLKTAVRNGCDLHPGANYVTGGSNGFKKFLKFGNRNAVADGLRIGDTVERHLIDGDIVLFNRQPSLHKLSIMCHRAKIRPWRSFRLNECVCGPYNADFDGDEMNIHVPQTEEARTEALELMSVKHNLVTPRNGEPVIAAIQDFITASYLLSRKDVFFDRRSFTQICCYFADANLQIDIPPPTIWKPVRLWTGKQVFNVLMRPNKQSKIFVNVESKCNRWTEAKAEDYPFIKKPAKDLSPNDGWLVIVNSEIMCGLMDKATVGSGKKKSIFGIILRDYGPHEAAEAMNRLAKLCARYLANIGFSLGINDVIPGRVLAATKEELVQTAYADCLDMIALAKKGKLENKAGCNQEETLEAMISSVLSKVRESVGEICMRELSHFNAPLIMATSGSKGSVLNVSQMVACVGQQIIAGHRVPDGFQDRSLPHFFKKSKEPPSKGFVSNSFYSGLSPTEFLFHAISGREGLVDTAVKTAETGYMQRRLMKALEDLTTQYDLSVRNSTGGVVQFKYGDDGLDPACLEGDAQPVEFERTWSHALAIGNRKDRSLLPFEIIEILNQELSTQKFMDECSPSYIATIRDFVTENIAGRLANMRRIRGMFDALEREEEWDAETDLSLGASDADKAIVDNKSKVTEDQLRRFIQLCWIKYVKAMIEPGSTVGAVGAQSIGEPGTQMTLKTFHFAGVATMNVTLGVPRIKEIINAAKVISTPIISCKLVTNDSEASARIVKGRLERTHLGDIAAVLEEAWAPEYTYIGVIIDTEAIQKLQLELTLDDVKWAIASAKKLKIKHDSITVIPRRQRLRIYVDGADKYYRLRELKRLLPSVVVKGIAAIQRAVINIKEKDDSKGKKGDRELLVEGYGLQRVMVTEGIVGEHTTSNHVIENAQVLGIEAARLTIINEIQYTMKSHGMSIDPRHVMLLGDVMSYKGEVLGITRFGVAKMKDSVLMLASFEKTTDHLFDASAFGKSDDIAGVSESIIMGNPAAMCGTSMPALISPAPPISKPRRLLFEDAL</sequence>
<dbReference type="InterPro" id="IPR000722">
    <property type="entry name" value="RNA_pol_asu"/>
</dbReference>
<dbReference type="OrthoDB" id="270392at2759"/>
<dbReference type="STRING" id="436010.A0A166NY17"/>
<evidence type="ECO:0000256" key="2">
    <source>
        <dbReference type="ARBA" id="ARBA00006460"/>
    </source>
</evidence>
<dbReference type="FunFam" id="1.10.150.390:FF:000004">
    <property type="entry name" value="DNA-directed RNA polymerase subunit"/>
    <property type="match status" value="1"/>
</dbReference>
<evidence type="ECO:0000256" key="6">
    <source>
        <dbReference type="ARBA" id="ARBA00022695"/>
    </source>
</evidence>
<accession>A0A166NY17</accession>
<organism evidence="16">
    <name type="scientific">Athelia psychrophila</name>
    <dbReference type="NCBI Taxonomy" id="1759441"/>
    <lineage>
        <taxon>Eukaryota</taxon>
        <taxon>Fungi</taxon>
        <taxon>Dikarya</taxon>
        <taxon>Basidiomycota</taxon>
        <taxon>Agaricomycotina</taxon>
        <taxon>Agaricomycetes</taxon>
        <taxon>Agaricomycetidae</taxon>
        <taxon>Atheliales</taxon>
        <taxon>Atheliaceae</taxon>
        <taxon>Athelia</taxon>
    </lineage>
</organism>
<evidence type="ECO:0000313" key="16">
    <source>
        <dbReference type="EMBL" id="KZP25494.1"/>
    </source>
</evidence>
<dbReference type="FunFam" id="1.10.132.30:FF:000001">
    <property type="entry name" value="DNA-directed RNA polymerase subunit"/>
    <property type="match status" value="1"/>
</dbReference>
<protein>
    <recommendedName>
        <fullName evidence="14">DNA-directed RNA polymerase subunit</fullName>
        <ecNumber evidence="14">2.7.7.6</ecNumber>
    </recommendedName>
</protein>
<dbReference type="FunFam" id="4.10.860.120:FF:000004">
    <property type="entry name" value="DNA-directed RNA polymerase subunit"/>
    <property type="match status" value="1"/>
</dbReference>
<dbReference type="InterPro" id="IPR007081">
    <property type="entry name" value="RNA_pol_Rpb1_5"/>
</dbReference>
<dbReference type="GO" id="GO:0006351">
    <property type="term" value="P:DNA-templated transcription"/>
    <property type="evidence" value="ECO:0007669"/>
    <property type="project" value="InterPro"/>
</dbReference>